<dbReference type="SUPFAM" id="SSF47113">
    <property type="entry name" value="Histone-fold"/>
    <property type="match status" value="1"/>
</dbReference>
<dbReference type="GO" id="GO:0071821">
    <property type="term" value="C:FANCM-MHF complex"/>
    <property type="evidence" value="ECO:0007669"/>
    <property type="project" value="InterPro"/>
</dbReference>
<protein>
    <submittedName>
        <fullName evidence="6">Uncharacterized protein</fullName>
    </submittedName>
</protein>
<evidence type="ECO:0000256" key="5">
    <source>
        <dbReference type="SAM" id="MobiDB-lite"/>
    </source>
</evidence>
<dbReference type="InterPro" id="IPR029003">
    <property type="entry name" value="CENP-S/Mhf1"/>
</dbReference>
<dbReference type="Pfam" id="PF15630">
    <property type="entry name" value="CENP-S"/>
    <property type="match status" value="1"/>
</dbReference>
<feature type="compositionally biased region" description="Polar residues" evidence="5">
    <location>
        <begin position="223"/>
        <end position="243"/>
    </location>
</feature>
<keyword evidence="3" id="KW-0238">DNA-binding</keyword>
<gene>
    <name evidence="6" type="ORF">CDEB00056_LOCUS18775</name>
</gene>
<dbReference type="GO" id="GO:0003682">
    <property type="term" value="F:chromatin binding"/>
    <property type="evidence" value="ECO:0007669"/>
    <property type="project" value="TreeGrafter"/>
</dbReference>
<reference evidence="6" key="1">
    <citation type="submission" date="2021-01" db="EMBL/GenBank/DDBJ databases">
        <authorList>
            <person name="Corre E."/>
            <person name="Pelletier E."/>
            <person name="Niang G."/>
            <person name="Scheremetjew M."/>
            <person name="Finn R."/>
            <person name="Kale V."/>
            <person name="Holt S."/>
            <person name="Cochrane G."/>
            <person name="Meng A."/>
            <person name="Brown T."/>
            <person name="Cohen L."/>
        </authorList>
    </citation>
    <scope>NUCLEOTIDE SEQUENCE</scope>
    <source>
        <strain evidence="6">MM31A-1</strain>
    </source>
</reference>
<dbReference type="PANTHER" id="PTHR22980:SF0">
    <property type="entry name" value="CENTROMERE PROTEIN S"/>
    <property type="match status" value="1"/>
</dbReference>
<keyword evidence="4" id="KW-0234">DNA repair</keyword>
<feature type="compositionally biased region" description="Acidic residues" evidence="5">
    <location>
        <begin position="245"/>
        <end position="254"/>
    </location>
</feature>
<dbReference type="AlphaFoldDB" id="A0A7S3QD99"/>
<dbReference type="EMBL" id="HBIO01024444">
    <property type="protein sequence ID" value="CAE0473922.1"/>
    <property type="molecule type" value="Transcribed_RNA"/>
</dbReference>
<dbReference type="GO" id="GO:0031297">
    <property type="term" value="P:replication fork processing"/>
    <property type="evidence" value="ECO:0007669"/>
    <property type="project" value="TreeGrafter"/>
</dbReference>
<comment type="similarity">
    <text evidence="1">Belongs to the TAF9 family. CENP-S/MHF1 subfamily.</text>
</comment>
<feature type="region of interest" description="Disordered" evidence="5">
    <location>
        <begin position="111"/>
        <end position="254"/>
    </location>
</feature>
<evidence type="ECO:0000256" key="1">
    <source>
        <dbReference type="ARBA" id="ARBA00006612"/>
    </source>
</evidence>
<proteinExistence type="inferred from homology"/>
<dbReference type="GO" id="GO:0000712">
    <property type="term" value="P:resolution of meiotic recombination intermediates"/>
    <property type="evidence" value="ECO:0007669"/>
    <property type="project" value="TreeGrafter"/>
</dbReference>
<organism evidence="6">
    <name type="scientific">Chaetoceros debilis</name>
    <dbReference type="NCBI Taxonomy" id="122233"/>
    <lineage>
        <taxon>Eukaryota</taxon>
        <taxon>Sar</taxon>
        <taxon>Stramenopiles</taxon>
        <taxon>Ochrophyta</taxon>
        <taxon>Bacillariophyta</taxon>
        <taxon>Coscinodiscophyceae</taxon>
        <taxon>Chaetocerotophycidae</taxon>
        <taxon>Chaetocerotales</taxon>
        <taxon>Chaetocerotaceae</taxon>
        <taxon>Chaetoceros</taxon>
    </lineage>
</organism>
<evidence type="ECO:0000256" key="4">
    <source>
        <dbReference type="ARBA" id="ARBA00023204"/>
    </source>
</evidence>
<evidence type="ECO:0000256" key="2">
    <source>
        <dbReference type="ARBA" id="ARBA00022763"/>
    </source>
</evidence>
<evidence type="ECO:0000256" key="3">
    <source>
        <dbReference type="ARBA" id="ARBA00023125"/>
    </source>
</evidence>
<dbReference type="PANTHER" id="PTHR22980">
    <property type="entry name" value="CORTISTATIN"/>
    <property type="match status" value="1"/>
</dbReference>
<keyword evidence="2" id="KW-0227">DNA damage</keyword>
<dbReference type="InterPro" id="IPR009072">
    <property type="entry name" value="Histone-fold"/>
</dbReference>
<dbReference type="GO" id="GO:0046982">
    <property type="term" value="F:protein heterodimerization activity"/>
    <property type="evidence" value="ECO:0007669"/>
    <property type="project" value="InterPro"/>
</dbReference>
<accession>A0A7S3QD99</accession>
<dbReference type="CDD" id="cd22919">
    <property type="entry name" value="HFD_CENP-S"/>
    <property type="match status" value="1"/>
</dbReference>
<name>A0A7S3QD99_9STRA</name>
<sequence>MESDDGQNTQSNERALKNALHFACGKICQEEESSTQISLASVENNPKMSKKAIGALTELSFHYAKCLSSDLLAFSKHAGRKTITTADIKLVARRNPRGLLDALEGFCDNQSAHAKEKRSKGKDKSMSTSMSRKRPRQEDVLQAGARGFGTRNDLSSSEDDLDLDVSPMQESEPPAMNFNIQVDESSSDSDSDTSNSDSDSSDESIQLKLKLRKPSKAREKYQGLTSSNHNLGTSKKTKGSSANDEAIELSDDDV</sequence>
<dbReference type="GO" id="GO:0006281">
    <property type="term" value="P:DNA repair"/>
    <property type="evidence" value="ECO:0007669"/>
    <property type="project" value="UniProtKB-KW"/>
</dbReference>
<dbReference type="Gene3D" id="1.10.20.10">
    <property type="entry name" value="Histone, subunit A"/>
    <property type="match status" value="1"/>
</dbReference>
<dbReference type="GO" id="GO:0003677">
    <property type="term" value="F:DNA binding"/>
    <property type="evidence" value="ECO:0007669"/>
    <property type="project" value="UniProtKB-KW"/>
</dbReference>
<evidence type="ECO:0000313" key="6">
    <source>
        <dbReference type="EMBL" id="CAE0473922.1"/>
    </source>
</evidence>